<evidence type="ECO:0000256" key="10">
    <source>
        <dbReference type="ARBA" id="ARBA00022842"/>
    </source>
</evidence>
<dbReference type="Gene3D" id="3.30.70.270">
    <property type="match status" value="1"/>
</dbReference>
<dbReference type="Gene3D" id="1.10.150.20">
    <property type="entry name" value="5' to 3' exonuclease, C-terminal subdomain"/>
    <property type="match status" value="1"/>
</dbReference>
<organism evidence="17">
    <name type="scientific">Candidatus Aramenus sulfurataquae</name>
    <dbReference type="NCBI Taxonomy" id="1326980"/>
    <lineage>
        <taxon>Archaea</taxon>
        <taxon>Thermoproteota</taxon>
        <taxon>Thermoprotei</taxon>
        <taxon>Sulfolobales</taxon>
        <taxon>Sulfolobaceae</taxon>
        <taxon>Candidatus Aramenus</taxon>
    </lineage>
</organism>
<dbReference type="GO" id="GO:0005737">
    <property type="term" value="C:cytoplasm"/>
    <property type="evidence" value="ECO:0007669"/>
    <property type="project" value="UniProtKB-SubCell"/>
</dbReference>
<dbReference type="GO" id="GO:0003684">
    <property type="term" value="F:damaged DNA binding"/>
    <property type="evidence" value="ECO:0007669"/>
    <property type="project" value="InterPro"/>
</dbReference>
<evidence type="ECO:0000256" key="2">
    <source>
        <dbReference type="ARBA" id="ARBA00010945"/>
    </source>
</evidence>
<dbReference type="CDD" id="cd03586">
    <property type="entry name" value="PolY_Pol_IV_kappa"/>
    <property type="match status" value="1"/>
</dbReference>
<keyword evidence="13 15" id="KW-0234">DNA repair</keyword>
<feature type="binding site" evidence="15">
    <location>
        <position position="105"/>
    </location>
    <ligand>
        <name>Mg(2+)</name>
        <dbReference type="ChEBI" id="CHEBI:18420"/>
    </ligand>
</feature>
<dbReference type="AlphaFoldDB" id="A0A0F2LR46"/>
<dbReference type="Gene3D" id="3.30.1490.100">
    <property type="entry name" value="DNA polymerase, Y-family, little finger domain"/>
    <property type="match status" value="1"/>
</dbReference>
<dbReference type="InterPro" id="IPR024728">
    <property type="entry name" value="PolY_HhH_motif"/>
</dbReference>
<dbReference type="EMBL" id="JZWS01000155">
    <property type="protein sequence ID" value="KJR78261.1"/>
    <property type="molecule type" value="Genomic_DNA"/>
</dbReference>
<comment type="subunit">
    <text evidence="15">Monomer.</text>
</comment>
<evidence type="ECO:0000256" key="13">
    <source>
        <dbReference type="ARBA" id="ARBA00023204"/>
    </source>
</evidence>
<comment type="subcellular location">
    <subcellularLocation>
        <location evidence="1 15">Cytoplasm</location>
    </subcellularLocation>
</comment>
<dbReference type="PANTHER" id="PTHR11076">
    <property type="entry name" value="DNA REPAIR POLYMERASE UMUC / TRANSFERASE FAMILY MEMBER"/>
    <property type="match status" value="1"/>
</dbReference>
<sequence length="351" mass="39399">MIVALADIDYFFAQVEEILNPSLRGKPVVVCVYSGRTKDSGAVATANYEARRLGVKSGMPIIKAKEIAPDAVYLPMRKELYKEVSKRVMSILAKYADKVEVASVDEAYLDITGKARNYDEAYALMKKMKEEVKEREGLTMTVGVAPNKAFAKVIAERSKPNGLGVLREEEVTQFISTLDISEVPGVGKVLEERLRGVGVNKLGDVLKVNSESLVKAVGKKKANYLLSLANNTYNEPVKERKVKHQGRYLTLKSNTRQLEEILPYLRRAIEEAYAKVDGIPKSIAVVAIMEDLDIVSREKSFTYGLDKVKAFEEARKLLEKILQEDKRKLRRVGVRLGKIYKSTTLDKFFNL</sequence>
<evidence type="ECO:0000256" key="12">
    <source>
        <dbReference type="ARBA" id="ARBA00023125"/>
    </source>
</evidence>
<name>A0A0F2LR46_9CREN</name>
<gene>
    <name evidence="15" type="primary">dbh</name>
    <name evidence="18" type="ORF">TQ35_003560</name>
    <name evidence="17" type="ORF">TQ35_08225</name>
</gene>
<dbReference type="InterPro" id="IPR036775">
    <property type="entry name" value="DNA_pol_Y-fam_lit_finger_sf"/>
</dbReference>
<feature type="site" description="Substrate discrimination" evidence="15">
    <location>
        <position position="12"/>
    </location>
</feature>
<dbReference type="GO" id="GO:0000287">
    <property type="term" value="F:magnesium ion binding"/>
    <property type="evidence" value="ECO:0007669"/>
    <property type="project" value="UniProtKB-UniRule"/>
</dbReference>
<comment type="catalytic activity">
    <reaction evidence="14 15">
        <text>DNA(n) + a 2'-deoxyribonucleoside 5'-triphosphate = DNA(n+1) + diphosphate</text>
        <dbReference type="Rhea" id="RHEA:22508"/>
        <dbReference type="Rhea" id="RHEA-COMP:17339"/>
        <dbReference type="Rhea" id="RHEA-COMP:17340"/>
        <dbReference type="ChEBI" id="CHEBI:33019"/>
        <dbReference type="ChEBI" id="CHEBI:61560"/>
        <dbReference type="ChEBI" id="CHEBI:173112"/>
        <dbReference type="EC" id="2.7.7.7"/>
    </reaction>
</comment>
<dbReference type="InterPro" id="IPR001126">
    <property type="entry name" value="UmuC"/>
</dbReference>
<dbReference type="GO" id="GO:0006281">
    <property type="term" value="P:DNA repair"/>
    <property type="evidence" value="ECO:0007669"/>
    <property type="project" value="UniProtKB-UniRule"/>
</dbReference>
<dbReference type="PATRIC" id="fig|1326980.8.peg.510"/>
<evidence type="ECO:0000256" key="8">
    <source>
        <dbReference type="ARBA" id="ARBA00022723"/>
    </source>
</evidence>
<dbReference type="FunFam" id="3.40.1170.60:FF:000009">
    <property type="entry name" value="DNA polymerase IV"/>
    <property type="match status" value="1"/>
</dbReference>
<dbReference type="Pfam" id="PF00817">
    <property type="entry name" value="IMS"/>
    <property type="match status" value="1"/>
</dbReference>
<dbReference type="EMBL" id="JZWS02000002">
    <property type="protein sequence ID" value="MCL7343634.1"/>
    <property type="molecule type" value="Genomic_DNA"/>
</dbReference>
<comment type="cofactor">
    <cofactor evidence="15">
        <name>Mg(2+)</name>
        <dbReference type="ChEBI" id="CHEBI:18420"/>
    </cofactor>
    <text evidence="15">Binds 2 magnesium ions per subunit.</text>
</comment>
<comment type="similarity">
    <text evidence="2 15">Belongs to the DNA polymerase type-Y family.</text>
</comment>
<comment type="function">
    <text evidence="15">Poorly processive, error-prone DNA polymerase involved in untargeted mutagenesis. Copies undamaged DNA at stalled replication forks, which arise in vivo from mismatched or misaligned primer ends. These misaligned primers can be extended by PolIV. Exhibits no 3'-5' exonuclease (proofreading) activity. May be involved in translesional synthesis.</text>
</comment>
<dbReference type="PANTHER" id="PTHR11076:SF33">
    <property type="entry name" value="DNA POLYMERASE KAPPA"/>
    <property type="match status" value="1"/>
</dbReference>
<keyword evidence="3 15" id="KW-0515">Mutator protein</keyword>
<keyword evidence="7 15" id="KW-0235">DNA replication</keyword>
<dbReference type="SUPFAM" id="SSF56672">
    <property type="entry name" value="DNA/RNA polymerases"/>
    <property type="match status" value="1"/>
</dbReference>
<dbReference type="NCBIfam" id="NF002292">
    <property type="entry name" value="PRK01216.1"/>
    <property type="match status" value="1"/>
</dbReference>
<accession>A0A0F2LR46</accession>
<dbReference type="PROSITE" id="PS50173">
    <property type="entry name" value="UMUC"/>
    <property type="match status" value="1"/>
</dbReference>
<dbReference type="InterPro" id="IPR043502">
    <property type="entry name" value="DNA/RNA_pol_sf"/>
</dbReference>
<evidence type="ECO:0000313" key="17">
    <source>
        <dbReference type="EMBL" id="KJR78261.1"/>
    </source>
</evidence>
<dbReference type="HAMAP" id="MF_01113">
    <property type="entry name" value="DNApol_IV"/>
    <property type="match status" value="1"/>
</dbReference>
<dbReference type="InterPro" id="IPR022880">
    <property type="entry name" value="DNApol_IV"/>
</dbReference>
<feature type="binding site" evidence="15">
    <location>
        <position position="7"/>
    </location>
    <ligand>
        <name>Mg(2+)</name>
        <dbReference type="ChEBI" id="CHEBI:18420"/>
    </ligand>
</feature>
<feature type="active site" evidence="15">
    <location>
        <position position="106"/>
    </location>
</feature>
<evidence type="ECO:0000256" key="15">
    <source>
        <dbReference type="HAMAP-Rule" id="MF_01113"/>
    </source>
</evidence>
<dbReference type="SUPFAM" id="SSF100879">
    <property type="entry name" value="Lesion bypass DNA polymerase (Y-family), little finger domain"/>
    <property type="match status" value="1"/>
</dbReference>
<evidence type="ECO:0000256" key="11">
    <source>
        <dbReference type="ARBA" id="ARBA00022932"/>
    </source>
</evidence>
<protein>
    <recommendedName>
        <fullName evidence="15">DNA polymerase IV</fullName>
        <shortName evidence="15">Pol IV</shortName>
        <ecNumber evidence="15">2.7.7.7</ecNumber>
    </recommendedName>
</protein>
<dbReference type="GO" id="GO:0003887">
    <property type="term" value="F:DNA-directed DNA polymerase activity"/>
    <property type="evidence" value="ECO:0007669"/>
    <property type="project" value="UniProtKB-UniRule"/>
</dbReference>
<evidence type="ECO:0000256" key="4">
    <source>
        <dbReference type="ARBA" id="ARBA00022490"/>
    </source>
</evidence>
<comment type="caution">
    <text evidence="17">The sequence shown here is derived from an EMBL/GenBank/DDBJ whole genome shotgun (WGS) entry which is preliminary data.</text>
</comment>
<keyword evidence="6 15" id="KW-0548">Nucleotidyltransferase</keyword>
<evidence type="ECO:0000256" key="7">
    <source>
        <dbReference type="ARBA" id="ARBA00022705"/>
    </source>
</evidence>
<keyword evidence="4 15" id="KW-0963">Cytoplasm</keyword>
<keyword evidence="11 15" id="KW-0239">DNA-directed DNA polymerase</keyword>
<dbReference type="EC" id="2.7.7.7" evidence="15"/>
<dbReference type="InterPro" id="IPR043128">
    <property type="entry name" value="Rev_trsase/Diguanyl_cyclase"/>
</dbReference>
<keyword evidence="12 15" id="KW-0238">DNA-binding</keyword>
<reference evidence="17" key="1">
    <citation type="submission" date="2015-03" db="EMBL/GenBank/DDBJ databases">
        <title>Metagenome Sequencing of an Archaeal-Dominated Microbial Community from a Hot Spring at the Los Azufres Geothermal Field, Mexico.</title>
        <authorList>
            <person name="Servin-Garciduenas L.E."/>
            <person name="Martinez-Romero E."/>
        </authorList>
    </citation>
    <scope>NUCLEOTIDE SEQUENCE [LARGE SCALE GENOMIC DNA]</scope>
    <source>
        <strain evidence="17">AZ1-454</strain>
    </source>
</reference>
<dbReference type="Pfam" id="PF11798">
    <property type="entry name" value="IMS_HHH"/>
    <property type="match status" value="1"/>
</dbReference>
<evidence type="ECO:0000313" key="18">
    <source>
        <dbReference type="EMBL" id="MCL7343634.1"/>
    </source>
</evidence>
<keyword evidence="8 15" id="KW-0479">Metal-binding</keyword>
<dbReference type="GO" id="GO:0042276">
    <property type="term" value="P:error-prone translesion synthesis"/>
    <property type="evidence" value="ECO:0007669"/>
    <property type="project" value="TreeGrafter"/>
</dbReference>
<evidence type="ECO:0000256" key="14">
    <source>
        <dbReference type="ARBA" id="ARBA00049244"/>
    </source>
</evidence>
<evidence type="ECO:0000256" key="9">
    <source>
        <dbReference type="ARBA" id="ARBA00022763"/>
    </source>
</evidence>
<dbReference type="GO" id="GO:0006261">
    <property type="term" value="P:DNA-templated DNA replication"/>
    <property type="evidence" value="ECO:0007669"/>
    <property type="project" value="UniProtKB-UniRule"/>
</dbReference>
<evidence type="ECO:0000256" key="1">
    <source>
        <dbReference type="ARBA" id="ARBA00004496"/>
    </source>
</evidence>
<evidence type="ECO:0000256" key="5">
    <source>
        <dbReference type="ARBA" id="ARBA00022679"/>
    </source>
</evidence>
<keyword evidence="10 15" id="KW-0460">Magnesium</keyword>
<dbReference type="InterPro" id="IPR050116">
    <property type="entry name" value="DNA_polymerase-Y"/>
</dbReference>
<keyword evidence="5 15" id="KW-0808">Transferase</keyword>
<evidence type="ECO:0000256" key="3">
    <source>
        <dbReference type="ARBA" id="ARBA00022457"/>
    </source>
</evidence>
<dbReference type="Gene3D" id="3.40.1170.60">
    <property type="match status" value="1"/>
</dbReference>
<feature type="domain" description="UmuC" evidence="16">
    <location>
        <begin position="3"/>
        <end position="187"/>
    </location>
</feature>
<keyword evidence="9 15" id="KW-0227">DNA damage</keyword>
<evidence type="ECO:0000259" key="16">
    <source>
        <dbReference type="PROSITE" id="PS50173"/>
    </source>
</evidence>
<proteinExistence type="inferred from homology"/>
<reference evidence="18" key="2">
    <citation type="submission" date="2022-05" db="EMBL/GenBank/DDBJ databases">
        <title>Metagenome Sequencing of an Archaeal-Dominated Microbial Community from a Hot Spring at the Los Azufres Geothermal Field, Mexico.</title>
        <authorList>
            <person name="Marin-Paredes R."/>
            <person name="Martinez-Romero E."/>
            <person name="Servin-Garciduenas L.E."/>
        </authorList>
    </citation>
    <scope>NUCLEOTIDE SEQUENCE</scope>
    <source>
        <strain evidence="18">AZ1-454</strain>
    </source>
</reference>
<evidence type="ECO:0000256" key="6">
    <source>
        <dbReference type="ARBA" id="ARBA00022695"/>
    </source>
</evidence>